<reference evidence="2 3" key="1">
    <citation type="submission" date="2020-08" db="EMBL/GenBank/DDBJ databases">
        <title>Genomic Encyclopedia of Type Strains, Phase IV (KMG-IV): sequencing the most valuable type-strain genomes for metagenomic binning, comparative biology and taxonomic classification.</title>
        <authorList>
            <person name="Goeker M."/>
        </authorList>
    </citation>
    <scope>NUCLEOTIDE SEQUENCE [LARGE SCALE GENOMIC DNA]</scope>
    <source>
        <strain evidence="2 3">DSM 25799</strain>
    </source>
</reference>
<keyword evidence="1" id="KW-1133">Transmembrane helix</keyword>
<gene>
    <name evidence="2" type="ORF">HNQ47_001127</name>
</gene>
<accession>A0A7W8CZC4</accession>
<dbReference type="RefSeq" id="WP_183328387.1">
    <property type="nucleotide sequence ID" value="NZ_JACHHK010000003.1"/>
</dbReference>
<dbReference type="AlphaFoldDB" id="A0A7W8CZC4"/>
<evidence type="ECO:0000256" key="1">
    <source>
        <dbReference type="SAM" id="Phobius"/>
    </source>
</evidence>
<feature type="transmembrane region" description="Helical" evidence="1">
    <location>
        <begin position="31"/>
        <end position="49"/>
    </location>
</feature>
<protein>
    <submittedName>
        <fullName evidence="2">Uncharacterized protein (DUF58 family)</fullName>
    </submittedName>
</protein>
<evidence type="ECO:0000313" key="2">
    <source>
        <dbReference type="EMBL" id="MBB5183107.1"/>
    </source>
</evidence>
<keyword evidence="1" id="KW-0472">Membrane</keyword>
<name>A0A7W8CZC4_9FIRM</name>
<keyword evidence="1" id="KW-0812">Transmembrane</keyword>
<proteinExistence type="predicted"/>
<comment type="caution">
    <text evidence="2">The sequence shown here is derived from an EMBL/GenBank/DDBJ whole genome shotgun (WGS) entry which is preliminary data.</text>
</comment>
<keyword evidence="3" id="KW-1185">Reference proteome</keyword>
<evidence type="ECO:0000313" key="3">
    <source>
        <dbReference type="Proteomes" id="UP000539953"/>
    </source>
</evidence>
<sequence length="171" mass="19802">MAQRDFTCKYKLTRELIDEYVAATMKKTERFLKIAALLTWAAAIVILVFGNGLFYAVWTAAIGLMLYLDGQFLLRRHSASQLRKTYRKEYGSEEVEVQVRLAEVIHYRIGGTFMKCSYMDIKAVDETEHLMIFSFDDGTIPFLTVDLNDYQKEQLHKFIEKRSPVPIQKAG</sequence>
<organism evidence="2 3">
    <name type="scientific">Catenisphaera adipataccumulans</name>
    <dbReference type="NCBI Taxonomy" id="700500"/>
    <lineage>
        <taxon>Bacteria</taxon>
        <taxon>Bacillati</taxon>
        <taxon>Bacillota</taxon>
        <taxon>Erysipelotrichia</taxon>
        <taxon>Erysipelotrichales</taxon>
        <taxon>Erysipelotrichaceae</taxon>
        <taxon>Catenisphaera</taxon>
    </lineage>
</organism>
<dbReference type="Proteomes" id="UP000539953">
    <property type="component" value="Unassembled WGS sequence"/>
</dbReference>
<dbReference type="EMBL" id="JACHHK010000003">
    <property type="protein sequence ID" value="MBB5183107.1"/>
    <property type="molecule type" value="Genomic_DNA"/>
</dbReference>